<evidence type="ECO:0000313" key="4">
    <source>
        <dbReference type="Proteomes" id="UP001596042"/>
    </source>
</evidence>
<feature type="domain" description="UspA" evidence="2">
    <location>
        <begin position="1"/>
        <end position="147"/>
    </location>
</feature>
<dbReference type="CDD" id="cd00293">
    <property type="entry name" value="USP-like"/>
    <property type="match status" value="1"/>
</dbReference>
<dbReference type="InterPro" id="IPR014729">
    <property type="entry name" value="Rossmann-like_a/b/a_fold"/>
</dbReference>
<evidence type="ECO:0000313" key="3">
    <source>
        <dbReference type="EMBL" id="MFC4625366.1"/>
    </source>
</evidence>
<dbReference type="Pfam" id="PF00582">
    <property type="entry name" value="Usp"/>
    <property type="match status" value="1"/>
</dbReference>
<dbReference type="Proteomes" id="UP001596042">
    <property type="component" value="Unassembled WGS sequence"/>
</dbReference>
<dbReference type="InterPro" id="IPR006015">
    <property type="entry name" value="Universal_stress_UspA"/>
</dbReference>
<name>A0ABV9H8J4_9HYPH</name>
<accession>A0ABV9H8J4</accession>
<dbReference type="EMBL" id="JBHSEL010000053">
    <property type="protein sequence ID" value="MFC4625366.1"/>
    <property type="molecule type" value="Genomic_DNA"/>
</dbReference>
<dbReference type="InterPro" id="IPR006016">
    <property type="entry name" value="UspA"/>
</dbReference>
<evidence type="ECO:0000259" key="2">
    <source>
        <dbReference type="Pfam" id="PF00582"/>
    </source>
</evidence>
<organism evidence="3 4">
    <name type="scientific">Daeguia caeni</name>
    <dbReference type="NCBI Taxonomy" id="439612"/>
    <lineage>
        <taxon>Bacteria</taxon>
        <taxon>Pseudomonadati</taxon>
        <taxon>Pseudomonadota</taxon>
        <taxon>Alphaproteobacteria</taxon>
        <taxon>Hyphomicrobiales</taxon>
        <taxon>Brucellaceae</taxon>
        <taxon>Daeguia</taxon>
    </lineage>
</organism>
<evidence type="ECO:0000256" key="1">
    <source>
        <dbReference type="ARBA" id="ARBA00008791"/>
    </source>
</evidence>
<proteinExistence type="inferred from homology"/>
<dbReference type="PANTHER" id="PTHR46268:SF15">
    <property type="entry name" value="UNIVERSAL STRESS PROTEIN HP_0031"/>
    <property type="match status" value="1"/>
</dbReference>
<comment type="caution">
    <text evidence="3">The sequence shown here is derived from an EMBL/GenBank/DDBJ whole genome shotgun (WGS) entry which is preliminary data.</text>
</comment>
<protein>
    <submittedName>
        <fullName evidence="3">Universal stress protein</fullName>
    </submittedName>
</protein>
<reference evidence="4" key="1">
    <citation type="journal article" date="2019" name="Int. J. Syst. Evol. Microbiol.">
        <title>The Global Catalogue of Microorganisms (GCM) 10K type strain sequencing project: providing services to taxonomists for standard genome sequencing and annotation.</title>
        <authorList>
            <consortium name="The Broad Institute Genomics Platform"/>
            <consortium name="The Broad Institute Genome Sequencing Center for Infectious Disease"/>
            <person name="Wu L."/>
            <person name="Ma J."/>
        </authorList>
    </citation>
    <scope>NUCLEOTIDE SEQUENCE [LARGE SCALE GENOMIC DNA]</scope>
    <source>
        <strain evidence="4">CGMCC 1.15731</strain>
    </source>
</reference>
<dbReference type="PRINTS" id="PR01438">
    <property type="entry name" value="UNVRSLSTRESS"/>
</dbReference>
<dbReference type="SUPFAM" id="SSF52402">
    <property type="entry name" value="Adenine nucleotide alpha hydrolases-like"/>
    <property type="match status" value="1"/>
</dbReference>
<keyword evidence="4" id="KW-1185">Reference proteome</keyword>
<dbReference type="PANTHER" id="PTHR46268">
    <property type="entry name" value="STRESS RESPONSE PROTEIN NHAX"/>
    <property type="match status" value="1"/>
</dbReference>
<gene>
    <name evidence="3" type="ORF">ACFO1V_09045</name>
</gene>
<comment type="similarity">
    <text evidence="1">Belongs to the universal stress protein A family.</text>
</comment>
<dbReference type="Gene3D" id="3.40.50.620">
    <property type="entry name" value="HUPs"/>
    <property type="match status" value="1"/>
</dbReference>
<dbReference type="RefSeq" id="WP_374829248.1">
    <property type="nucleotide sequence ID" value="NZ_JBHEEZ010000001.1"/>
</dbReference>
<sequence>MYKQLLITTDGSEFAERGVTHGLKLAKALGAKVTVMTVTAPYSASGLPGGWIDTPAFIEVYEKERTEFAQKILDKVQAQAQELGLTIEPLHVSAMHAAEAIIEKSQELNIDLIVMASHGRRGLKSFIIGSQTNEVLTRGHIPVLVVR</sequence>